<gene>
    <name evidence="1" type="ORF">KC01_LOCUS6994</name>
</gene>
<dbReference type="AlphaFoldDB" id="A0AAV2JCS2"/>
<sequence length="130" mass="14171">MVAASENDTTPRWLIYEVMHSCWSPVPKCRPSFSDLVSQLQTLLSSLESSPQTPPAPLLYVNLPEGEGALQEGEGAGLLKEGAEFQQTWSQSHDWMSVSGAALAIGGDYRYIMSPCAEDDHDDEDAVINV</sequence>
<protein>
    <recommendedName>
        <fullName evidence="3">Serine-threonine/tyrosine-protein kinase catalytic domain-containing protein</fullName>
    </recommendedName>
</protein>
<evidence type="ECO:0000313" key="1">
    <source>
        <dbReference type="EMBL" id="CAL1575413.1"/>
    </source>
</evidence>
<evidence type="ECO:0000313" key="2">
    <source>
        <dbReference type="Proteomes" id="UP001497482"/>
    </source>
</evidence>
<reference evidence="1 2" key="1">
    <citation type="submission" date="2024-04" db="EMBL/GenBank/DDBJ databases">
        <authorList>
            <person name="Waldvogel A.-M."/>
            <person name="Schoenle A."/>
        </authorList>
    </citation>
    <scope>NUCLEOTIDE SEQUENCE [LARGE SCALE GENOMIC DNA]</scope>
</reference>
<evidence type="ECO:0008006" key="3">
    <source>
        <dbReference type="Google" id="ProtNLM"/>
    </source>
</evidence>
<organism evidence="1 2">
    <name type="scientific">Knipowitschia caucasica</name>
    <name type="common">Caucasian dwarf goby</name>
    <name type="synonym">Pomatoschistus caucasicus</name>
    <dbReference type="NCBI Taxonomy" id="637954"/>
    <lineage>
        <taxon>Eukaryota</taxon>
        <taxon>Metazoa</taxon>
        <taxon>Chordata</taxon>
        <taxon>Craniata</taxon>
        <taxon>Vertebrata</taxon>
        <taxon>Euteleostomi</taxon>
        <taxon>Actinopterygii</taxon>
        <taxon>Neopterygii</taxon>
        <taxon>Teleostei</taxon>
        <taxon>Neoteleostei</taxon>
        <taxon>Acanthomorphata</taxon>
        <taxon>Gobiaria</taxon>
        <taxon>Gobiiformes</taxon>
        <taxon>Gobioidei</taxon>
        <taxon>Gobiidae</taxon>
        <taxon>Gobiinae</taxon>
        <taxon>Knipowitschia</taxon>
    </lineage>
</organism>
<name>A0AAV2JCS2_KNICA</name>
<keyword evidence="2" id="KW-1185">Reference proteome</keyword>
<dbReference type="EMBL" id="OZ035834">
    <property type="protein sequence ID" value="CAL1575413.1"/>
    <property type="molecule type" value="Genomic_DNA"/>
</dbReference>
<accession>A0AAV2JCS2</accession>
<dbReference type="Proteomes" id="UP001497482">
    <property type="component" value="Chromosome 12"/>
</dbReference>
<proteinExistence type="predicted"/>